<protein>
    <submittedName>
        <fullName evidence="13">Porin</fullName>
    </submittedName>
</protein>
<dbReference type="AlphaFoldDB" id="A0AA37TMI0"/>
<dbReference type="GO" id="GO:0015288">
    <property type="term" value="F:porin activity"/>
    <property type="evidence" value="ECO:0007669"/>
    <property type="project" value="UniProtKB-KW"/>
</dbReference>
<organism evidence="13 14">
    <name type="scientific">Paraferrimonas haliotis</name>
    <dbReference type="NCBI Taxonomy" id="2013866"/>
    <lineage>
        <taxon>Bacteria</taxon>
        <taxon>Pseudomonadati</taxon>
        <taxon>Pseudomonadota</taxon>
        <taxon>Gammaproteobacteria</taxon>
        <taxon>Alteromonadales</taxon>
        <taxon>Ferrimonadaceae</taxon>
        <taxon>Paraferrimonas</taxon>
    </lineage>
</organism>
<feature type="signal peptide" evidence="11">
    <location>
        <begin position="1"/>
        <end position="23"/>
    </location>
</feature>
<feature type="chain" id="PRO_5041223299" evidence="11">
    <location>
        <begin position="24"/>
        <end position="366"/>
    </location>
</feature>
<dbReference type="InterPro" id="IPR023614">
    <property type="entry name" value="Porin_dom_sf"/>
</dbReference>
<dbReference type="PANTHER" id="PTHR34501">
    <property type="entry name" value="PROTEIN YDDL-RELATED"/>
    <property type="match status" value="1"/>
</dbReference>
<evidence type="ECO:0000256" key="5">
    <source>
        <dbReference type="ARBA" id="ARBA00022692"/>
    </source>
</evidence>
<reference evidence="13 14" key="1">
    <citation type="journal article" date="2014" name="Int. J. Syst. Evol. Microbiol.">
        <title>Complete genome sequence of Corynebacterium casei LMG S-19264T (=DSM 44701T), isolated from a smear-ripened cheese.</title>
        <authorList>
            <consortium name="US DOE Joint Genome Institute (JGI-PGF)"/>
            <person name="Walter F."/>
            <person name="Albersmeier A."/>
            <person name="Kalinowski J."/>
            <person name="Ruckert C."/>
        </authorList>
    </citation>
    <scope>NUCLEOTIDE SEQUENCE [LARGE SCALE GENOMIC DNA]</scope>
    <source>
        <strain evidence="13 14">NBRC 112785</strain>
    </source>
</reference>
<dbReference type="Pfam" id="PF13609">
    <property type="entry name" value="Porin_4"/>
    <property type="match status" value="1"/>
</dbReference>
<dbReference type="PANTHER" id="PTHR34501:SF9">
    <property type="entry name" value="MAJOR OUTER MEMBRANE PROTEIN P.IA"/>
    <property type="match status" value="1"/>
</dbReference>
<comment type="caution">
    <text evidence="13">The sequence shown here is derived from an EMBL/GenBank/DDBJ whole genome shotgun (WGS) entry which is preliminary data.</text>
</comment>
<gene>
    <name evidence="13" type="primary">omp35_1</name>
    <name evidence="13" type="ORF">GCM10007894_03800</name>
</gene>
<evidence type="ECO:0000259" key="12">
    <source>
        <dbReference type="Pfam" id="PF13609"/>
    </source>
</evidence>
<evidence type="ECO:0000256" key="3">
    <source>
        <dbReference type="ARBA" id="ARBA00022448"/>
    </source>
</evidence>
<evidence type="ECO:0000256" key="11">
    <source>
        <dbReference type="SAM" id="SignalP"/>
    </source>
</evidence>
<comment type="subunit">
    <text evidence="2">Homotrimer.</text>
</comment>
<evidence type="ECO:0000256" key="7">
    <source>
        <dbReference type="ARBA" id="ARBA00023065"/>
    </source>
</evidence>
<evidence type="ECO:0000256" key="4">
    <source>
        <dbReference type="ARBA" id="ARBA00022452"/>
    </source>
</evidence>
<dbReference type="GO" id="GO:0009279">
    <property type="term" value="C:cell outer membrane"/>
    <property type="evidence" value="ECO:0007669"/>
    <property type="project" value="UniProtKB-SubCell"/>
</dbReference>
<keyword evidence="5" id="KW-0812">Transmembrane</keyword>
<evidence type="ECO:0000256" key="9">
    <source>
        <dbReference type="ARBA" id="ARBA00023136"/>
    </source>
</evidence>
<keyword evidence="8" id="KW-0626">Porin</keyword>
<keyword evidence="14" id="KW-1185">Reference proteome</keyword>
<keyword evidence="6 11" id="KW-0732">Signal</keyword>
<accession>A0AA37TMI0</accession>
<keyword evidence="4" id="KW-1134">Transmembrane beta strand</keyword>
<dbReference type="GO" id="GO:0046930">
    <property type="term" value="C:pore complex"/>
    <property type="evidence" value="ECO:0007669"/>
    <property type="project" value="UniProtKB-KW"/>
</dbReference>
<comment type="subcellular location">
    <subcellularLocation>
        <location evidence="1">Cell outer membrane</location>
        <topology evidence="1">Multi-pass membrane protein</topology>
    </subcellularLocation>
</comment>
<keyword evidence="7" id="KW-0406">Ion transport</keyword>
<keyword evidence="3" id="KW-0813">Transport</keyword>
<evidence type="ECO:0000313" key="14">
    <source>
        <dbReference type="Proteomes" id="UP001157439"/>
    </source>
</evidence>
<evidence type="ECO:0000256" key="6">
    <source>
        <dbReference type="ARBA" id="ARBA00022729"/>
    </source>
</evidence>
<name>A0AA37TMI0_9GAMM</name>
<feature type="domain" description="Porin" evidence="12">
    <location>
        <begin position="12"/>
        <end position="335"/>
    </location>
</feature>
<dbReference type="Gene3D" id="2.40.160.10">
    <property type="entry name" value="Porin"/>
    <property type="match status" value="1"/>
</dbReference>
<evidence type="ECO:0000313" key="13">
    <source>
        <dbReference type="EMBL" id="GLS82403.1"/>
    </source>
</evidence>
<evidence type="ECO:0000256" key="1">
    <source>
        <dbReference type="ARBA" id="ARBA00004571"/>
    </source>
</evidence>
<dbReference type="CDD" id="cd00342">
    <property type="entry name" value="gram_neg_porins"/>
    <property type="match status" value="1"/>
</dbReference>
<dbReference type="RefSeq" id="WP_095497953.1">
    <property type="nucleotide sequence ID" value="NZ_BSPO01000001.1"/>
</dbReference>
<dbReference type="InterPro" id="IPR050298">
    <property type="entry name" value="Gram-neg_bact_OMP"/>
</dbReference>
<dbReference type="InterPro" id="IPR033900">
    <property type="entry name" value="Gram_neg_porin_domain"/>
</dbReference>
<dbReference type="SUPFAM" id="SSF56935">
    <property type="entry name" value="Porins"/>
    <property type="match status" value="1"/>
</dbReference>
<keyword evidence="9" id="KW-0472">Membrane</keyword>
<dbReference type="GO" id="GO:0006811">
    <property type="term" value="P:monoatomic ion transport"/>
    <property type="evidence" value="ECO:0007669"/>
    <property type="project" value="UniProtKB-KW"/>
</dbReference>
<evidence type="ECO:0000256" key="2">
    <source>
        <dbReference type="ARBA" id="ARBA00011233"/>
    </source>
</evidence>
<evidence type="ECO:0000256" key="10">
    <source>
        <dbReference type="ARBA" id="ARBA00023237"/>
    </source>
</evidence>
<keyword evidence="10" id="KW-0998">Cell outer membrane</keyword>
<evidence type="ECO:0000256" key="8">
    <source>
        <dbReference type="ARBA" id="ARBA00023114"/>
    </source>
</evidence>
<sequence>MKKTLISASVASILAATSFSSMAQDPTFYGRLDVSVANSSNGYGTMSSNDNGQGGTVLENNASMIGVKGAQNIADNLDIVYKVEVGANGFNNSNPFSARATWIGLKTAAGTAIIGREDSVFKASEGKVDAFGNGNSDIDKLLPGQGRESDVINYYSPKIADLVSVNASYVLTDSLGGGKYAESDNAYAANITFGDKGMKAQPFYAAAAYVDGIEDVKAYRGVVTGKLAGATLGFLYQNSESVKSDVDLKGNTYIASATYPVGNFLLKAQYGQDDSGLGKFATAFGDGNLDASGDKMYDMQKDIEDFDLKYFAIGANYNLASNAYVYAYYTKFDGDFSLKLSNPTTPATNTVDMKDDMFTLGIRYTF</sequence>
<proteinExistence type="predicted"/>
<dbReference type="Proteomes" id="UP001157439">
    <property type="component" value="Unassembled WGS sequence"/>
</dbReference>
<dbReference type="EMBL" id="BSPO01000001">
    <property type="protein sequence ID" value="GLS82403.1"/>
    <property type="molecule type" value="Genomic_DNA"/>
</dbReference>